<keyword evidence="2" id="KW-0067">ATP-binding</keyword>
<evidence type="ECO:0000313" key="2">
    <source>
        <dbReference type="EMBL" id="UOG75253.1"/>
    </source>
</evidence>
<organism evidence="2 3">
    <name type="scientific">Hymenobacter tibetensis</name>
    <dbReference type="NCBI Taxonomy" id="497967"/>
    <lineage>
        <taxon>Bacteria</taxon>
        <taxon>Pseudomonadati</taxon>
        <taxon>Bacteroidota</taxon>
        <taxon>Cytophagia</taxon>
        <taxon>Cytophagales</taxon>
        <taxon>Hymenobacteraceae</taxon>
        <taxon>Hymenobacter</taxon>
    </lineage>
</organism>
<dbReference type="EMBL" id="CP094669">
    <property type="protein sequence ID" value="UOG75253.1"/>
    <property type="molecule type" value="Genomic_DNA"/>
</dbReference>
<dbReference type="Gene3D" id="3.40.50.300">
    <property type="entry name" value="P-loop containing nucleotide triphosphate hydrolases"/>
    <property type="match status" value="1"/>
</dbReference>
<dbReference type="GO" id="GO:0005524">
    <property type="term" value="F:ATP binding"/>
    <property type="evidence" value="ECO:0007669"/>
    <property type="project" value="UniProtKB-KW"/>
</dbReference>
<dbReference type="SUPFAM" id="SSF52540">
    <property type="entry name" value="P-loop containing nucleoside triphosphate hydrolases"/>
    <property type="match status" value="1"/>
</dbReference>
<evidence type="ECO:0000259" key="1">
    <source>
        <dbReference type="Pfam" id="PF13476"/>
    </source>
</evidence>
<sequence>MIVALHLRHFKVYKGIHFVPLSNGDKFCSLIGENGTGKSSILEAIDFVLNKKDIKEWPINNDAKAKGGIKGANSPFITITLLIKKESLRHTNAEDSKHFKTAQRISKQLWESNIKSNSRTSDGFNEYRNNLALKYNKDEYLLVMIGKRANEPGIYFGPIHYELGFFNTEGKHNESDLQKQFEGFYDYIISHYAYLYIPVETDAQLYTKLETQDMQKLMDKNIHKEIEKAITNKVLKGINIELNKFVEEIEATLESYQYKGKSKNSLTMPDLISKIIEAYFSIKILNKKTRIRL</sequence>
<feature type="domain" description="Rad50/SbcC-type AAA" evidence="1">
    <location>
        <begin position="5"/>
        <end position="250"/>
    </location>
</feature>
<keyword evidence="2" id="KW-0547">Nucleotide-binding</keyword>
<keyword evidence="3" id="KW-1185">Reference proteome</keyword>
<proteinExistence type="predicted"/>
<dbReference type="Proteomes" id="UP000831113">
    <property type="component" value="Chromosome"/>
</dbReference>
<accession>A0ABY4CYL2</accession>
<protein>
    <submittedName>
        <fullName evidence="2">ATP-binding protein</fullName>
    </submittedName>
</protein>
<dbReference type="RefSeq" id="WP_243799213.1">
    <property type="nucleotide sequence ID" value="NZ_CP094669.1"/>
</dbReference>
<evidence type="ECO:0000313" key="3">
    <source>
        <dbReference type="Proteomes" id="UP000831113"/>
    </source>
</evidence>
<reference evidence="2 3" key="1">
    <citation type="submission" date="2022-03" db="EMBL/GenBank/DDBJ databases">
        <title>Hymenobactersp. isolated from the air.</title>
        <authorList>
            <person name="Won M."/>
            <person name="Kwon S.-W."/>
        </authorList>
    </citation>
    <scope>NUCLEOTIDE SEQUENCE [LARGE SCALE GENOMIC DNA]</scope>
    <source>
        <strain evidence="2 3">KACC 21982</strain>
    </source>
</reference>
<name>A0ABY4CYL2_9BACT</name>
<gene>
    <name evidence="2" type="ORF">MTX78_01335</name>
</gene>
<dbReference type="InterPro" id="IPR027417">
    <property type="entry name" value="P-loop_NTPase"/>
</dbReference>
<dbReference type="InterPro" id="IPR038729">
    <property type="entry name" value="Rad50/SbcC_AAA"/>
</dbReference>
<dbReference type="Pfam" id="PF13476">
    <property type="entry name" value="AAA_23"/>
    <property type="match status" value="1"/>
</dbReference>